<gene>
    <name evidence="1" type="ORF">RM533_08185</name>
</gene>
<name>A0ABU2ZIE2_9SPHN</name>
<accession>A0ABU2ZIE2</accession>
<keyword evidence="2" id="KW-1185">Reference proteome</keyword>
<sequence length="175" mass="18761">MTLLREIVDDALADFERVAELARSPCAASTIEVQIADPPHRQPASLPTGKMAVYAFFHDGQALKVGKAGAKSAARYTSQHYNPNSAMSTLARSIVTNPAKLGLTALDDAAVGGWIRENTARVNLLIPASLGLPILSLLEAFLHVRWKPLFEGRSVPDSIEPVAGSVARQFMEGGR</sequence>
<evidence type="ECO:0000313" key="2">
    <source>
        <dbReference type="Proteomes" id="UP001259803"/>
    </source>
</evidence>
<evidence type="ECO:0000313" key="1">
    <source>
        <dbReference type="EMBL" id="MDT0576165.1"/>
    </source>
</evidence>
<dbReference type="EMBL" id="JAVRHS010000005">
    <property type="protein sequence ID" value="MDT0576165.1"/>
    <property type="molecule type" value="Genomic_DNA"/>
</dbReference>
<evidence type="ECO:0008006" key="3">
    <source>
        <dbReference type="Google" id="ProtNLM"/>
    </source>
</evidence>
<organism evidence="1 2">
    <name type="scientific">Croceicoccus esteveae</name>
    <dbReference type="NCBI Taxonomy" id="3075597"/>
    <lineage>
        <taxon>Bacteria</taxon>
        <taxon>Pseudomonadati</taxon>
        <taxon>Pseudomonadota</taxon>
        <taxon>Alphaproteobacteria</taxon>
        <taxon>Sphingomonadales</taxon>
        <taxon>Erythrobacteraceae</taxon>
        <taxon>Croceicoccus</taxon>
    </lineage>
</organism>
<comment type="caution">
    <text evidence="1">The sequence shown here is derived from an EMBL/GenBank/DDBJ whole genome shotgun (WGS) entry which is preliminary data.</text>
</comment>
<dbReference type="Proteomes" id="UP001259803">
    <property type="component" value="Unassembled WGS sequence"/>
</dbReference>
<dbReference type="RefSeq" id="WP_311340734.1">
    <property type="nucleotide sequence ID" value="NZ_JAVRHS010000005.1"/>
</dbReference>
<proteinExistence type="predicted"/>
<protein>
    <recommendedName>
        <fullName evidence="3">GIY-YIG nuclease family protein</fullName>
    </recommendedName>
</protein>
<reference evidence="1 2" key="1">
    <citation type="submission" date="2023-09" db="EMBL/GenBank/DDBJ databases">
        <authorList>
            <person name="Rey-Velasco X."/>
        </authorList>
    </citation>
    <scope>NUCLEOTIDE SEQUENCE [LARGE SCALE GENOMIC DNA]</scope>
    <source>
        <strain evidence="1 2">F390</strain>
    </source>
</reference>